<organism evidence="1 2">
    <name type="scientific">Brachionus plicatilis</name>
    <name type="common">Marine rotifer</name>
    <name type="synonym">Brachionus muelleri</name>
    <dbReference type="NCBI Taxonomy" id="10195"/>
    <lineage>
        <taxon>Eukaryota</taxon>
        <taxon>Metazoa</taxon>
        <taxon>Spiralia</taxon>
        <taxon>Gnathifera</taxon>
        <taxon>Rotifera</taxon>
        <taxon>Eurotatoria</taxon>
        <taxon>Monogononta</taxon>
        <taxon>Pseudotrocha</taxon>
        <taxon>Ploima</taxon>
        <taxon>Brachionidae</taxon>
        <taxon>Brachionus</taxon>
    </lineage>
</organism>
<keyword evidence="2" id="KW-1185">Reference proteome</keyword>
<dbReference type="AlphaFoldDB" id="A0A3M7SYF4"/>
<accession>A0A3M7SYF4</accession>
<evidence type="ECO:0000313" key="2">
    <source>
        <dbReference type="Proteomes" id="UP000276133"/>
    </source>
</evidence>
<evidence type="ECO:0000313" key="1">
    <source>
        <dbReference type="EMBL" id="RNA40679.1"/>
    </source>
</evidence>
<sequence length="108" mass="12799">MAAINNFQTENHSETLINKRDKFNRDDTRNIYLDSKLICSPIIAFYETGLEPFPNSKPLLKLVLKFKLVYQTYRFHNYKPRSLPELVNVVEMNYEFTPNFDSSDETKK</sequence>
<proteinExistence type="predicted"/>
<dbReference type="EMBL" id="REGN01000607">
    <property type="protein sequence ID" value="RNA40679.1"/>
    <property type="molecule type" value="Genomic_DNA"/>
</dbReference>
<comment type="caution">
    <text evidence="1">The sequence shown here is derived from an EMBL/GenBank/DDBJ whole genome shotgun (WGS) entry which is preliminary data.</text>
</comment>
<gene>
    <name evidence="1" type="ORF">BpHYR1_002325</name>
</gene>
<protein>
    <submittedName>
        <fullName evidence="1">Uncharacterized protein</fullName>
    </submittedName>
</protein>
<reference evidence="1 2" key="1">
    <citation type="journal article" date="2018" name="Sci. Rep.">
        <title>Genomic signatures of local adaptation to the degree of environmental predictability in rotifers.</title>
        <authorList>
            <person name="Franch-Gras L."/>
            <person name="Hahn C."/>
            <person name="Garcia-Roger E.M."/>
            <person name="Carmona M.J."/>
            <person name="Serra M."/>
            <person name="Gomez A."/>
        </authorList>
    </citation>
    <scope>NUCLEOTIDE SEQUENCE [LARGE SCALE GENOMIC DNA]</scope>
    <source>
        <strain evidence="1">HYR1</strain>
    </source>
</reference>
<name>A0A3M7SYF4_BRAPC</name>
<dbReference type="Proteomes" id="UP000276133">
    <property type="component" value="Unassembled WGS sequence"/>
</dbReference>